<keyword evidence="1" id="KW-0732">Signal</keyword>
<evidence type="ECO:0000256" key="1">
    <source>
        <dbReference type="SAM" id="SignalP"/>
    </source>
</evidence>
<feature type="chain" id="PRO_5035175407" evidence="1">
    <location>
        <begin position="18"/>
        <end position="60"/>
    </location>
</feature>
<accession>A0A8J2KG68</accession>
<reference evidence="2" key="1">
    <citation type="submission" date="2021-06" db="EMBL/GenBank/DDBJ databases">
        <authorList>
            <person name="Hodson N. C."/>
            <person name="Mongue J. A."/>
            <person name="Jaron S. K."/>
        </authorList>
    </citation>
    <scope>NUCLEOTIDE SEQUENCE</scope>
</reference>
<evidence type="ECO:0000313" key="2">
    <source>
        <dbReference type="EMBL" id="CAG7725619.1"/>
    </source>
</evidence>
<dbReference type="AlphaFoldDB" id="A0A8J2KG68"/>
<feature type="signal peptide" evidence="1">
    <location>
        <begin position="1"/>
        <end position="17"/>
    </location>
</feature>
<keyword evidence="3" id="KW-1185">Reference proteome</keyword>
<proteinExistence type="predicted"/>
<dbReference type="Proteomes" id="UP000708208">
    <property type="component" value="Unassembled WGS sequence"/>
</dbReference>
<dbReference type="EMBL" id="CAJVCH010124438">
    <property type="protein sequence ID" value="CAG7725619.1"/>
    <property type="molecule type" value="Genomic_DNA"/>
</dbReference>
<comment type="caution">
    <text evidence="2">The sequence shown here is derived from an EMBL/GenBank/DDBJ whole genome shotgun (WGS) entry which is preliminary data.</text>
</comment>
<protein>
    <submittedName>
        <fullName evidence="2">Uncharacterized protein</fullName>
    </submittedName>
</protein>
<gene>
    <name evidence="2" type="ORF">AFUS01_LOCUS14569</name>
</gene>
<name>A0A8J2KG68_9HEXA</name>
<sequence length="60" mass="6626">LLICNLVLLFYPMGILANTILPSAAEAAGNVEKVGYNEAGIHQERLARFHKFTKIKIKVS</sequence>
<organism evidence="2 3">
    <name type="scientific">Allacma fusca</name>
    <dbReference type="NCBI Taxonomy" id="39272"/>
    <lineage>
        <taxon>Eukaryota</taxon>
        <taxon>Metazoa</taxon>
        <taxon>Ecdysozoa</taxon>
        <taxon>Arthropoda</taxon>
        <taxon>Hexapoda</taxon>
        <taxon>Collembola</taxon>
        <taxon>Symphypleona</taxon>
        <taxon>Sminthuridae</taxon>
        <taxon>Allacma</taxon>
    </lineage>
</organism>
<feature type="non-terminal residue" evidence="2">
    <location>
        <position position="1"/>
    </location>
</feature>
<evidence type="ECO:0000313" key="3">
    <source>
        <dbReference type="Proteomes" id="UP000708208"/>
    </source>
</evidence>